<feature type="binding site" description="covalent" evidence="9">
    <location>
        <position position="80"/>
    </location>
    <ligand>
        <name>heme c</name>
        <dbReference type="ChEBI" id="CHEBI:61717"/>
        <label>1</label>
    </ligand>
</feature>
<gene>
    <name evidence="14" type="ORF">E3202_06070</name>
</gene>
<feature type="compositionally biased region" description="Pro residues" evidence="11">
    <location>
        <begin position="463"/>
        <end position="475"/>
    </location>
</feature>
<dbReference type="GO" id="GO:0005506">
    <property type="term" value="F:iron ion binding"/>
    <property type="evidence" value="ECO:0007669"/>
    <property type="project" value="InterPro"/>
</dbReference>
<reference evidence="14 15" key="1">
    <citation type="submission" date="2019-03" db="EMBL/GenBank/DDBJ databases">
        <title>The complete genome sequence of Neokomagataea sp. Jb2 NBRC113641.</title>
        <authorList>
            <person name="Chua K.-O."/>
            <person name="Chan K.-G."/>
            <person name="See-Too W.-S."/>
        </authorList>
    </citation>
    <scope>NUCLEOTIDE SEQUENCE [LARGE SCALE GENOMIC DNA]</scope>
    <source>
        <strain evidence="14 15">Jb2</strain>
    </source>
</reference>
<dbReference type="PANTHER" id="PTHR35008:SF8">
    <property type="entry name" value="ALCOHOL DEHYDROGENASE CYTOCHROME C SUBUNIT"/>
    <property type="match status" value="1"/>
</dbReference>
<keyword evidence="7 10" id="KW-0408">Iron</keyword>
<dbReference type="Proteomes" id="UP000315037">
    <property type="component" value="Unassembled WGS sequence"/>
</dbReference>
<keyword evidence="15" id="KW-1185">Reference proteome</keyword>
<feature type="region of interest" description="Disordered" evidence="11">
    <location>
        <begin position="450"/>
        <end position="475"/>
    </location>
</feature>
<dbReference type="GO" id="GO:0016614">
    <property type="term" value="F:oxidoreductase activity, acting on CH-OH group of donors"/>
    <property type="evidence" value="ECO:0007669"/>
    <property type="project" value="InterPro"/>
</dbReference>
<evidence type="ECO:0000256" key="8">
    <source>
        <dbReference type="ARBA" id="ARBA00023136"/>
    </source>
</evidence>
<evidence type="ECO:0000256" key="10">
    <source>
        <dbReference type="PIRSR" id="PIRSR000018-51"/>
    </source>
</evidence>
<proteinExistence type="predicted"/>
<dbReference type="GO" id="GO:0005886">
    <property type="term" value="C:plasma membrane"/>
    <property type="evidence" value="ECO:0007669"/>
    <property type="project" value="UniProtKB-SubCell"/>
</dbReference>
<dbReference type="Pfam" id="PF00034">
    <property type="entry name" value="Cytochrom_C"/>
    <property type="match status" value="1"/>
</dbReference>
<dbReference type="GO" id="GO:0009055">
    <property type="term" value="F:electron transfer activity"/>
    <property type="evidence" value="ECO:0007669"/>
    <property type="project" value="InterPro"/>
</dbReference>
<evidence type="ECO:0000256" key="1">
    <source>
        <dbReference type="ARBA" id="ARBA00004236"/>
    </source>
</evidence>
<evidence type="ECO:0000256" key="3">
    <source>
        <dbReference type="ARBA" id="ARBA00022617"/>
    </source>
</evidence>
<keyword evidence="2" id="KW-1003">Cell membrane</keyword>
<evidence type="ECO:0000313" key="15">
    <source>
        <dbReference type="Proteomes" id="UP000315037"/>
    </source>
</evidence>
<feature type="binding site" description="covalent" evidence="9">
    <location>
        <position position="366"/>
    </location>
    <ligand>
        <name>heme c</name>
        <dbReference type="ChEBI" id="CHEBI:61717"/>
        <label>3</label>
    </ligand>
</feature>
<dbReference type="InterPro" id="IPR009056">
    <property type="entry name" value="Cyt_c-like_dom"/>
</dbReference>
<feature type="binding site" description="axial binding residue" evidence="10">
    <location>
        <position position="232"/>
    </location>
    <ligand>
        <name>heme c</name>
        <dbReference type="ChEBI" id="CHEBI:61717"/>
        <label>2</label>
    </ligand>
    <ligandPart>
        <name>Fe</name>
        <dbReference type="ChEBI" id="CHEBI:18248"/>
    </ligandPart>
</feature>
<feature type="binding site" description="covalent" evidence="9">
    <location>
        <position position="228"/>
    </location>
    <ligand>
        <name>heme c</name>
        <dbReference type="ChEBI" id="CHEBI:61717"/>
        <label>2</label>
    </ligand>
</feature>
<name>A0A506ULA1_9PROT</name>
<evidence type="ECO:0000256" key="5">
    <source>
        <dbReference type="ARBA" id="ARBA00022729"/>
    </source>
</evidence>
<evidence type="ECO:0000256" key="7">
    <source>
        <dbReference type="ARBA" id="ARBA00023004"/>
    </source>
</evidence>
<feature type="binding site" description="covalent" evidence="9">
    <location>
        <position position="77"/>
    </location>
    <ligand>
        <name>heme c</name>
        <dbReference type="ChEBI" id="CHEBI:61717"/>
        <label>1</label>
    </ligand>
</feature>
<keyword evidence="8" id="KW-0472">Membrane</keyword>
<evidence type="ECO:0000313" key="14">
    <source>
        <dbReference type="EMBL" id="TPW34100.1"/>
    </source>
</evidence>
<feature type="binding site" description="axial binding residue" evidence="10">
    <location>
        <position position="367"/>
    </location>
    <ligand>
        <name>heme c</name>
        <dbReference type="ChEBI" id="CHEBI:61717"/>
        <label>3</label>
    </ligand>
    <ligandPart>
        <name>Fe</name>
        <dbReference type="ChEBI" id="CHEBI:18248"/>
    </ligandPart>
</feature>
<feature type="chain" id="PRO_5021378114" evidence="12">
    <location>
        <begin position="35"/>
        <end position="475"/>
    </location>
</feature>
<evidence type="ECO:0000256" key="9">
    <source>
        <dbReference type="PIRSR" id="PIRSR000018-50"/>
    </source>
</evidence>
<sequence length="475" mass="50734">MKRFPSSLVSRPVSRAVLTVFGLLALTLALPQQAAADSRSGAAQESGRSDGPAEISAPASLKELIAEGHYLAILGDCAACHSAPGRPPYSGGGKFTLPIGTIYATNITPDRKYGIGNYTEADFARAVRQGILPDGRTLYPAMPYPSYARLSDRDIHALYAYFHDGVAPAAIPSPRNGTIWPLSMRWPLVIWRWLFAPSLRSAQLNTSDEFTDPVLARGAYLVEGLGHCGACHTPRSFTMAEQALTGHHNKAYLAGGQSIDGWFAPSLRGENRTGLGRWSESDIVAFLKTGRAPEGAVFGAMTPVVVHSTSLTTDADLHAIARFLKQLRPARVETPWVYDPAATIALKHADVSQRGASVYVNRCAACHGTNGLGYGTPGTTAFPPLAGNPVLMTRTPESVVHIIQAGDALAPVPSAPSAFDMPPFVHKLPADQIADVASFIRKAWGNDAPPVSTKTVRKLRRSMPPPIPPADLPRN</sequence>
<dbReference type="AlphaFoldDB" id="A0A506ULA1"/>
<dbReference type="InterPro" id="IPR051459">
    <property type="entry name" value="Cytochrome_c-type_DH"/>
</dbReference>
<accession>A0A506ULA1</accession>
<dbReference type="EMBL" id="SORZ01000002">
    <property type="protein sequence ID" value="TPW34100.1"/>
    <property type="molecule type" value="Genomic_DNA"/>
</dbReference>
<keyword evidence="5 12" id="KW-0732">Signal</keyword>
<dbReference type="PANTHER" id="PTHR35008">
    <property type="entry name" value="BLL4482 PROTEIN-RELATED"/>
    <property type="match status" value="1"/>
</dbReference>
<dbReference type="SUPFAM" id="SSF46626">
    <property type="entry name" value="Cytochrome c"/>
    <property type="match status" value="3"/>
</dbReference>
<evidence type="ECO:0000256" key="12">
    <source>
        <dbReference type="SAM" id="SignalP"/>
    </source>
</evidence>
<comment type="caution">
    <text evidence="14">The sequence shown here is derived from an EMBL/GenBank/DDBJ whole genome shotgun (WGS) entry which is preliminary data.</text>
</comment>
<keyword evidence="4 10" id="KW-0479">Metal-binding</keyword>
<comment type="subcellular location">
    <subcellularLocation>
        <location evidence="1">Cell membrane</location>
    </subcellularLocation>
</comment>
<feature type="domain" description="Cytochrome c" evidence="13">
    <location>
        <begin position="63"/>
        <end position="166"/>
    </location>
</feature>
<keyword evidence="3 9" id="KW-0349">Heme</keyword>
<organism evidence="14 15">
    <name type="scientific">Oecophyllibacter saccharovorans</name>
    <dbReference type="NCBI Taxonomy" id="2558360"/>
    <lineage>
        <taxon>Bacteria</taxon>
        <taxon>Pseudomonadati</taxon>
        <taxon>Pseudomonadota</taxon>
        <taxon>Alphaproteobacteria</taxon>
        <taxon>Acetobacterales</taxon>
        <taxon>Acetobacteraceae</taxon>
        <taxon>Oecophyllibacter</taxon>
    </lineage>
</organism>
<evidence type="ECO:0000256" key="6">
    <source>
        <dbReference type="ARBA" id="ARBA00022737"/>
    </source>
</evidence>
<dbReference type="GO" id="GO:0020037">
    <property type="term" value="F:heme binding"/>
    <property type="evidence" value="ECO:0007669"/>
    <property type="project" value="InterPro"/>
</dbReference>
<dbReference type="InterPro" id="IPR014353">
    <property type="entry name" value="Membr-bd_ADH_cyt_c"/>
</dbReference>
<dbReference type="PROSITE" id="PS51007">
    <property type="entry name" value="CYTC"/>
    <property type="match status" value="3"/>
</dbReference>
<feature type="domain" description="Cytochrome c" evidence="13">
    <location>
        <begin position="350"/>
        <end position="444"/>
    </location>
</feature>
<feature type="binding site" description="axial binding residue" evidence="10">
    <location>
        <position position="81"/>
    </location>
    <ligand>
        <name>heme c</name>
        <dbReference type="ChEBI" id="CHEBI:61717"/>
        <label>1</label>
    </ligand>
    <ligandPart>
        <name>Fe</name>
        <dbReference type="ChEBI" id="CHEBI:18248"/>
    </ligandPart>
</feature>
<dbReference type="Gene3D" id="1.10.760.10">
    <property type="entry name" value="Cytochrome c-like domain"/>
    <property type="match status" value="3"/>
</dbReference>
<comment type="cofactor">
    <cofactor evidence="9">
        <name>heme c</name>
        <dbReference type="ChEBI" id="CHEBI:61717"/>
    </cofactor>
    <text evidence="9">Binds 3 heme c groups covalently per subunit.</text>
</comment>
<keyword evidence="6" id="KW-0677">Repeat</keyword>
<evidence type="ECO:0000256" key="4">
    <source>
        <dbReference type="ARBA" id="ARBA00022723"/>
    </source>
</evidence>
<dbReference type="PIRSF" id="PIRSF000018">
    <property type="entry name" value="Mb_ADH_cyt_c"/>
    <property type="match status" value="1"/>
</dbReference>
<feature type="signal peptide" evidence="12">
    <location>
        <begin position="1"/>
        <end position="34"/>
    </location>
</feature>
<dbReference type="InterPro" id="IPR036909">
    <property type="entry name" value="Cyt_c-like_dom_sf"/>
</dbReference>
<feature type="binding site" description="covalent" evidence="9">
    <location>
        <position position="363"/>
    </location>
    <ligand>
        <name>heme c</name>
        <dbReference type="ChEBI" id="CHEBI:61717"/>
        <label>3</label>
    </ligand>
</feature>
<evidence type="ECO:0000256" key="11">
    <source>
        <dbReference type="SAM" id="MobiDB-lite"/>
    </source>
</evidence>
<feature type="domain" description="Cytochrome c" evidence="13">
    <location>
        <begin position="213"/>
        <end position="328"/>
    </location>
</feature>
<evidence type="ECO:0000256" key="2">
    <source>
        <dbReference type="ARBA" id="ARBA00022475"/>
    </source>
</evidence>
<protein>
    <submittedName>
        <fullName evidence="14">C-type cytochrome</fullName>
    </submittedName>
</protein>
<feature type="binding site" description="covalent" evidence="9">
    <location>
        <position position="231"/>
    </location>
    <ligand>
        <name>heme c</name>
        <dbReference type="ChEBI" id="CHEBI:61717"/>
        <label>2</label>
    </ligand>
</feature>
<dbReference type="RefSeq" id="WP_165600766.1">
    <property type="nucleotide sequence ID" value="NZ_SORZ01000002.1"/>
</dbReference>
<evidence type="ECO:0000259" key="13">
    <source>
        <dbReference type="PROSITE" id="PS51007"/>
    </source>
</evidence>